<accession>A0ABT8J0M1</accession>
<name>A0ABT8J0M1_9MICO</name>
<comment type="caution">
    <text evidence="1">The sequence shown here is derived from an EMBL/GenBank/DDBJ whole genome shotgun (WGS) entry which is preliminary data.</text>
</comment>
<proteinExistence type="predicted"/>
<reference evidence="1" key="1">
    <citation type="submission" date="2023-03" db="EMBL/GenBank/DDBJ databases">
        <title>MT1 and MT2 Draft Genomes of Novel Species.</title>
        <authorList>
            <person name="Venkateswaran K."/>
        </authorList>
    </citation>
    <scope>NUCLEOTIDE SEQUENCE</scope>
    <source>
        <strain evidence="1">F6_8S_P_1A</strain>
    </source>
</reference>
<dbReference type="EMBL" id="JAROCB010000004">
    <property type="protein sequence ID" value="MDN4598631.1"/>
    <property type="molecule type" value="Genomic_DNA"/>
</dbReference>
<keyword evidence="2" id="KW-1185">Reference proteome</keyword>
<dbReference type="Proteomes" id="UP001174210">
    <property type="component" value="Unassembled WGS sequence"/>
</dbReference>
<evidence type="ECO:0000313" key="2">
    <source>
        <dbReference type="Proteomes" id="UP001174210"/>
    </source>
</evidence>
<organism evidence="1 2">
    <name type="scientific">Leifsonia virtsii</name>
    <dbReference type="NCBI Taxonomy" id="3035915"/>
    <lineage>
        <taxon>Bacteria</taxon>
        <taxon>Bacillati</taxon>
        <taxon>Actinomycetota</taxon>
        <taxon>Actinomycetes</taxon>
        <taxon>Micrococcales</taxon>
        <taxon>Microbacteriaceae</taxon>
        <taxon>Leifsonia</taxon>
    </lineage>
</organism>
<protein>
    <submittedName>
        <fullName evidence="1">Uncharacterized protein</fullName>
    </submittedName>
</protein>
<dbReference type="RefSeq" id="WP_301219974.1">
    <property type="nucleotide sequence ID" value="NZ_JAROCB010000004.1"/>
</dbReference>
<gene>
    <name evidence="1" type="ORF">P5G59_15870</name>
</gene>
<evidence type="ECO:0000313" key="1">
    <source>
        <dbReference type="EMBL" id="MDN4598631.1"/>
    </source>
</evidence>
<sequence>MAEQLADIIDLPTEYVSWHSPAAALWVASTPTAYVGMVDRNHDGFVATDCTGRELGVYGTLESARVAVYGAWVAPAPADEPSDQQADHALIA</sequence>